<evidence type="ECO:0000313" key="4">
    <source>
        <dbReference type="Proteomes" id="UP000612352"/>
    </source>
</evidence>
<gene>
    <name evidence="3" type="ORF">I8D64_10945</name>
</gene>
<dbReference type="InterPro" id="IPR008278">
    <property type="entry name" value="4-PPantetheinyl_Trfase_dom"/>
</dbReference>
<dbReference type="SUPFAM" id="SSF56214">
    <property type="entry name" value="4'-phosphopantetheinyl transferase"/>
    <property type="match status" value="1"/>
</dbReference>
<protein>
    <submittedName>
        <fullName evidence="3">4'-phosphopantetheinyl transferase superfamily protein</fullName>
    </submittedName>
</protein>
<name>A0ABS1BB94_9MICO</name>
<sequence length="174" mass="18534">MTAPAAHQHRHESPLVTLHRAEDDADAILRARIAETCGVEEAAVRTGRHCPRCGSSAHGRPWARIGAASDIPVSISRSGAHLVTAVRREGPVGVDIESVAAVDRLWSPDLVLHPSERGLDRTPEDRARLWAGKEAVLKALGVGLARAMPTIALADFDIEDLPAPPGHVIACARL</sequence>
<evidence type="ECO:0000259" key="2">
    <source>
        <dbReference type="Pfam" id="PF01648"/>
    </source>
</evidence>
<dbReference type="EMBL" id="JAEDAJ010000006">
    <property type="protein sequence ID" value="MBK0331918.1"/>
    <property type="molecule type" value="Genomic_DNA"/>
</dbReference>
<evidence type="ECO:0000313" key="3">
    <source>
        <dbReference type="EMBL" id="MBK0331918.1"/>
    </source>
</evidence>
<keyword evidence="1 3" id="KW-0808">Transferase</keyword>
<dbReference type="InterPro" id="IPR037143">
    <property type="entry name" value="4-PPantetheinyl_Trfase_dom_sf"/>
</dbReference>
<dbReference type="Gene3D" id="3.90.470.20">
    <property type="entry name" value="4'-phosphopantetheinyl transferase domain"/>
    <property type="match status" value="1"/>
</dbReference>
<evidence type="ECO:0000256" key="1">
    <source>
        <dbReference type="ARBA" id="ARBA00022679"/>
    </source>
</evidence>
<dbReference type="Proteomes" id="UP000612352">
    <property type="component" value="Unassembled WGS sequence"/>
</dbReference>
<organism evidence="3 4">
    <name type="scientific">Brachybacterium halotolerans</name>
    <dbReference type="NCBI Taxonomy" id="2795215"/>
    <lineage>
        <taxon>Bacteria</taxon>
        <taxon>Bacillati</taxon>
        <taxon>Actinomycetota</taxon>
        <taxon>Actinomycetes</taxon>
        <taxon>Micrococcales</taxon>
        <taxon>Dermabacteraceae</taxon>
        <taxon>Brachybacterium</taxon>
    </lineage>
</organism>
<reference evidence="3 4" key="1">
    <citation type="submission" date="2020-12" db="EMBL/GenBank/DDBJ databases">
        <title>Brachybacterium sp. MASK1Z-5, whole genome shotgun sequence.</title>
        <authorList>
            <person name="Tuo L."/>
        </authorList>
    </citation>
    <scope>NUCLEOTIDE SEQUENCE [LARGE SCALE GENOMIC DNA]</scope>
    <source>
        <strain evidence="3 4">MASK1Z-5</strain>
    </source>
</reference>
<comment type="caution">
    <text evidence="3">The sequence shown here is derived from an EMBL/GenBank/DDBJ whole genome shotgun (WGS) entry which is preliminary data.</text>
</comment>
<keyword evidence="4" id="KW-1185">Reference proteome</keyword>
<accession>A0ABS1BB94</accession>
<dbReference type="GO" id="GO:0016740">
    <property type="term" value="F:transferase activity"/>
    <property type="evidence" value="ECO:0007669"/>
    <property type="project" value="UniProtKB-KW"/>
</dbReference>
<feature type="domain" description="4'-phosphopantetheinyl transferase" evidence="2">
    <location>
        <begin position="91"/>
        <end position="164"/>
    </location>
</feature>
<dbReference type="Pfam" id="PF01648">
    <property type="entry name" value="ACPS"/>
    <property type="match status" value="1"/>
</dbReference>
<dbReference type="RefSeq" id="WP_200502709.1">
    <property type="nucleotide sequence ID" value="NZ_JAEDAJ010000006.1"/>
</dbReference>
<proteinExistence type="predicted"/>